<feature type="region of interest" description="Disordered" evidence="1">
    <location>
        <begin position="151"/>
        <end position="228"/>
    </location>
</feature>
<feature type="compositionally biased region" description="Basic and acidic residues" evidence="1">
    <location>
        <begin position="193"/>
        <end position="211"/>
    </location>
</feature>
<evidence type="ECO:0000313" key="2">
    <source>
        <dbReference type="EMBL" id="KAH1121448.1"/>
    </source>
</evidence>
<comment type="caution">
    <text evidence="2">The sequence shown here is derived from an EMBL/GenBank/DDBJ whole genome shotgun (WGS) entry which is preliminary data.</text>
</comment>
<dbReference type="EMBL" id="JAIQCV010000002">
    <property type="protein sequence ID" value="KAH1121448.1"/>
    <property type="molecule type" value="Genomic_DNA"/>
</dbReference>
<dbReference type="AlphaFoldDB" id="A0A9D3WDY8"/>
<protein>
    <submittedName>
        <fullName evidence="2">Uncharacterized protein</fullName>
    </submittedName>
</protein>
<gene>
    <name evidence="2" type="ORF">J1N35_004608</name>
</gene>
<name>A0A9D3WDY8_9ROSI</name>
<reference evidence="2 3" key="1">
    <citation type="journal article" date="2021" name="Plant Biotechnol. J.">
        <title>Multi-omics assisted identification of the key and species-specific regulatory components of drought-tolerant mechanisms in Gossypium stocksii.</title>
        <authorList>
            <person name="Yu D."/>
            <person name="Ke L."/>
            <person name="Zhang D."/>
            <person name="Wu Y."/>
            <person name="Sun Y."/>
            <person name="Mei J."/>
            <person name="Sun J."/>
            <person name="Sun Y."/>
        </authorList>
    </citation>
    <scope>NUCLEOTIDE SEQUENCE [LARGE SCALE GENOMIC DNA]</scope>
    <source>
        <strain evidence="3">cv. E1</strain>
        <tissue evidence="2">Leaf</tissue>
    </source>
</reference>
<feature type="compositionally biased region" description="Polar residues" evidence="1">
    <location>
        <begin position="102"/>
        <end position="116"/>
    </location>
</feature>
<keyword evidence="3" id="KW-1185">Reference proteome</keyword>
<organism evidence="2 3">
    <name type="scientific">Gossypium stocksii</name>
    <dbReference type="NCBI Taxonomy" id="47602"/>
    <lineage>
        <taxon>Eukaryota</taxon>
        <taxon>Viridiplantae</taxon>
        <taxon>Streptophyta</taxon>
        <taxon>Embryophyta</taxon>
        <taxon>Tracheophyta</taxon>
        <taxon>Spermatophyta</taxon>
        <taxon>Magnoliopsida</taxon>
        <taxon>eudicotyledons</taxon>
        <taxon>Gunneridae</taxon>
        <taxon>Pentapetalae</taxon>
        <taxon>rosids</taxon>
        <taxon>malvids</taxon>
        <taxon>Malvales</taxon>
        <taxon>Malvaceae</taxon>
        <taxon>Malvoideae</taxon>
        <taxon>Gossypium</taxon>
    </lineage>
</organism>
<proteinExistence type="predicted"/>
<evidence type="ECO:0000256" key="1">
    <source>
        <dbReference type="SAM" id="MobiDB-lite"/>
    </source>
</evidence>
<accession>A0A9D3WDY8</accession>
<sequence length="228" mass="26691">MWDAKMPLIVYAMVEIQESNRVMEQFGWRQQISLPLQDLKELHDADMHKKNNKDWREVHKKYIKAWDPSRICYHRRRGVENFVRRRNNDCPSSNVRPDMITQRVSSSAPPQEASPMSTQYPVQVTLLVPILFINPVFFSKAPHYALLPHVAGEEEEEEEEYEHKHENEDEDQDQHGKEAQDKHDDDNGDKDEQEGRGEGYDDADGGNKEVYRPVSPIVRRNPPRNCCP</sequence>
<dbReference type="OrthoDB" id="1751334at2759"/>
<dbReference type="Proteomes" id="UP000828251">
    <property type="component" value="Unassembled WGS sequence"/>
</dbReference>
<feature type="compositionally biased region" description="Basic and acidic residues" evidence="1">
    <location>
        <begin position="161"/>
        <end position="185"/>
    </location>
</feature>
<feature type="region of interest" description="Disordered" evidence="1">
    <location>
        <begin position="86"/>
        <end position="116"/>
    </location>
</feature>
<evidence type="ECO:0000313" key="3">
    <source>
        <dbReference type="Proteomes" id="UP000828251"/>
    </source>
</evidence>